<protein>
    <recommendedName>
        <fullName evidence="5">Transmembrane protein</fullName>
    </recommendedName>
</protein>
<organism evidence="3 4">
    <name type="scientific">Immersiella caudata</name>
    <dbReference type="NCBI Taxonomy" id="314043"/>
    <lineage>
        <taxon>Eukaryota</taxon>
        <taxon>Fungi</taxon>
        <taxon>Dikarya</taxon>
        <taxon>Ascomycota</taxon>
        <taxon>Pezizomycotina</taxon>
        <taxon>Sordariomycetes</taxon>
        <taxon>Sordariomycetidae</taxon>
        <taxon>Sordariales</taxon>
        <taxon>Lasiosphaeriaceae</taxon>
        <taxon>Immersiella</taxon>
    </lineage>
</organism>
<evidence type="ECO:0008006" key="5">
    <source>
        <dbReference type="Google" id="ProtNLM"/>
    </source>
</evidence>
<keyword evidence="2" id="KW-0472">Membrane</keyword>
<name>A0AA39WJY3_9PEZI</name>
<keyword evidence="2" id="KW-0812">Transmembrane</keyword>
<gene>
    <name evidence="3" type="ORF">B0T14DRAFT_251895</name>
</gene>
<dbReference type="Proteomes" id="UP001175000">
    <property type="component" value="Unassembled WGS sequence"/>
</dbReference>
<feature type="region of interest" description="Disordered" evidence="1">
    <location>
        <begin position="341"/>
        <end position="369"/>
    </location>
</feature>
<feature type="transmembrane region" description="Helical" evidence="2">
    <location>
        <begin position="252"/>
        <end position="275"/>
    </location>
</feature>
<evidence type="ECO:0000256" key="2">
    <source>
        <dbReference type="SAM" id="Phobius"/>
    </source>
</evidence>
<evidence type="ECO:0000313" key="4">
    <source>
        <dbReference type="Proteomes" id="UP001175000"/>
    </source>
</evidence>
<feature type="transmembrane region" description="Helical" evidence="2">
    <location>
        <begin position="185"/>
        <end position="209"/>
    </location>
</feature>
<accession>A0AA39WJY3</accession>
<evidence type="ECO:0000313" key="3">
    <source>
        <dbReference type="EMBL" id="KAK0616754.1"/>
    </source>
</evidence>
<keyword evidence="2" id="KW-1133">Transmembrane helix</keyword>
<dbReference type="AlphaFoldDB" id="A0AA39WJY3"/>
<keyword evidence="4" id="KW-1185">Reference proteome</keyword>
<proteinExistence type="predicted"/>
<sequence length="474" mass="52460">MCVSALNASPSTLSFFRARSFPSHCVSPSCVPFGLWVKHHTTPQRRARTFLFPSLSRHSLSVYGQGDKRTKSSDTLLTWCSASTTATAFATVIFSHGDSVVSSVGLPIPTLLSLLELVYPPRDQHLVACLHSYNLLRPSITKLKRHRLRLAPPTSEQPEIPNRRRPVLTADMDSMRPTKNIKDEFNIALVIITTIFGCALYIFGGITAYKLHSLDSSLPIYQEARKAAAQNARGRCSVHRSSCTGQLVLVKVLFILFWPFFVAYALGWGAVYLLWRGLRARAEGAGAETEGRVTRKLRERLECERTMPFPRLCRRVMGMERRRGDEECGWPAGGKREEMELGSASVESGKRPVSSVDSNSTLAAGDEVGKEEVKVRCHLEVPTGEQDIADGLHGVPDMNQRGYWQEGKQLPAFQLQQPSPPDRTSSLRGTPALWTIHEAGETDEEDAGADEVDVEIETMATGSAQPAKQDWSPI</sequence>
<dbReference type="EMBL" id="JAULSU010000005">
    <property type="protein sequence ID" value="KAK0616754.1"/>
    <property type="molecule type" value="Genomic_DNA"/>
</dbReference>
<comment type="caution">
    <text evidence="3">The sequence shown here is derived from an EMBL/GenBank/DDBJ whole genome shotgun (WGS) entry which is preliminary data.</text>
</comment>
<reference evidence="3" key="1">
    <citation type="submission" date="2023-06" db="EMBL/GenBank/DDBJ databases">
        <title>Genome-scale phylogeny and comparative genomics of the fungal order Sordariales.</title>
        <authorList>
            <consortium name="Lawrence Berkeley National Laboratory"/>
            <person name="Hensen N."/>
            <person name="Bonometti L."/>
            <person name="Westerberg I."/>
            <person name="Brannstrom I.O."/>
            <person name="Guillou S."/>
            <person name="Cros-Aarteil S."/>
            <person name="Calhoun S."/>
            <person name="Haridas S."/>
            <person name="Kuo A."/>
            <person name="Mondo S."/>
            <person name="Pangilinan J."/>
            <person name="Riley R."/>
            <person name="Labutti K."/>
            <person name="Andreopoulos B."/>
            <person name="Lipzen A."/>
            <person name="Chen C."/>
            <person name="Yanf M."/>
            <person name="Daum C."/>
            <person name="Ng V."/>
            <person name="Clum A."/>
            <person name="Steindorff A."/>
            <person name="Ohm R."/>
            <person name="Martin F."/>
            <person name="Silar P."/>
            <person name="Natvig D."/>
            <person name="Lalanne C."/>
            <person name="Gautier V."/>
            <person name="Ament-Velasquez S.L."/>
            <person name="Kruys A."/>
            <person name="Hutchinson M.I."/>
            <person name="Powell A.J."/>
            <person name="Barry K."/>
            <person name="Miller A.N."/>
            <person name="Grigoriev I.V."/>
            <person name="Debuchy R."/>
            <person name="Gladieux P."/>
            <person name="Thoren M.H."/>
            <person name="Johannesson H."/>
        </authorList>
    </citation>
    <scope>NUCLEOTIDE SEQUENCE</scope>
    <source>
        <strain evidence="3">CBS 606.72</strain>
    </source>
</reference>
<evidence type="ECO:0000256" key="1">
    <source>
        <dbReference type="SAM" id="MobiDB-lite"/>
    </source>
</evidence>